<dbReference type="PANTHER" id="PTHR43782:SF3">
    <property type="entry name" value="ARGINASE"/>
    <property type="match status" value="1"/>
</dbReference>
<evidence type="ECO:0000256" key="2">
    <source>
        <dbReference type="ARBA" id="ARBA00022801"/>
    </source>
</evidence>
<dbReference type="PANTHER" id="PTHR43782">
    <property type="entry name" value="ARGINASE"/>
    <property type="match status" value="1"/>
</dbReference>
<comment type="caution">
    <text evidence="5">The sequence shown here is derived from an EMBL/GenBank/DDBJ whole genome shotgun (WGS) entry which is preliminary data.</text>
</comment>
<sequence>MSQVTVIEVPQWQGSASPTAHRLRDGATLLAGMIPHAVRHLRVDVADGHTPADLATTAGRTRAALAQAPNGLVVTVGGDCGIDLAPVSAALERYGDSLALVWFDAHGDLNTPGSSPSGAFHGMVLRALTGEGHDTLLPEHPIRPQRIVLAGARDLDPGERDFVASSGLTHLSVADLSDPATLVQAVEATGAGAVYVHIDLDVLDPAVFASVGTPAPDGLLPDDLVKLVRSLTEHFELAGLCITEYEPTRPEDRLLLTPLIAALVTPNP</sequence>
<dbReference type="RefSeq" id="WP_192778081.1">
    <property type="nucleotide sequence ID" value="NZ_BAAASY010000006.1"/>
</dbReference>
<evidence type="ECO:0000313" key="6">
    <source>
        <dbReference type="Proteomes" id="UP000661607"/>
    </source>
</evidence>
<keyword evidence="2 5" id="KW-0378">Hydrolase</keyword>
<dbReference type="EMBL" id="JADBEF010000001">
    <property type="protein sequence ID" value="MBE1563524.1"/>
    <property type="molecule type" value="Genomic_DNA"/>
</dbReference>
<dbReference type="InterPro" id="IPR023696">
    <property type="entry name" value="Ureohydrolase_dom_sf"/>
</dbReference>
<dbReference type="GO" id="GO:0004053">
    <property type="term" value="F:arginase activity"/>
    <property type="evidence" value="ECO:0007669"/>
    <property type="project" value="UniProtKB-EC"/>
</dbReference>
<comment type="similarity">
    <text evidence="4">Belongs to the arginase family.</text>
</comment>
<dbReference type="PRINTS" id="PR00116">
    <property type="entry name" value="ARGINASE"/>
</dbReference>
<reference evidence="5 6" key="1">
    <citation type="submission" date="2020-10" db="EMBL/GenBank/DDBJ databases">
        <title>Sequencing the genomes of 1000 actinobacteria strains.</title>
        <authorList>
            <person name="Klenk H.-P."/>
        </authorList>
    </citation>
    <scope>NUCLEOTIDE SEQUENCE [LARGE SCALE GENOMIC DNA]</scope>
    <source>
        <strain evidence="5 6">DSM 43748</strain>
    </source>
</reference>
<gene>
    <name evidence="5" type="ORF">H4W81_006303</name>
</gene>
<evidence type="ECO:0000256" key="3">
    <source>
        <dbReference type="ARBA" id="ARBA00023211"/>
    </source>
</evidence>
<dbReference type="EC" id="3.5.3.1" evidence="5"/>
<keyword evidence="3" id="KW-0464">Manganese</keyword>
<protein>
    <submittedName>
        <fullName evidence="5">Arginase</fullName>
        <ecNumber evidence="5">3.5.3.1</ecNumber>
    </submittedName>
</protein>
<dbReference type="Proteomes" id="UP000661607">
    <property type="component" value="Unassembled WGS sequence"/>
</dbReference>
<name>A0ABR9KNC4_9ACTN</name>
<organism evidence="5 6">
    <name type="scientific">Nonomuraea africana</name>
    <dbReference type="NCBI Taxonomy" id="46171"/>
    <lineage>
        <taxon>Bacteria</taxon>
        <taxon>Bacillati</taxon>
        <taxon>Actinomycetota</taxon>
        <taxon>Actinomycetes</taxon>
        <taxon>Streptosporangiales</taxon>
        <taxon>Streptosporangiaceae</taxon>
        <taxon>Nonomuraea</taxon>
    </lineage>
</organism>
<dbReference type="CDD" id="cd09999">
    <property type="entry name" value="Arginase-like_1"/>
    <property type="match status" value="1"/>
</dbReference>
<keyword evidence="6" id="KW-1185">Reference proteome</keyword>
<dbReference type="Gene3D" id="3.40.800.10">
    <property type="entry name" value="Ureohydrolase domain"/>
    <property type="match status" value="1"/>
</dbReference>
<evidence type="ECO:0000256" key="4">
    <source>
        <dbReference type="PROSITE-ProRule" id="PRU00742"/>
    </source>
</evidence>
<evidence type="ECO:0000256" key="1">
    <source>
        <dbReference type="ARBA" id="ARBA00022723"/>
    </source>
</evidence>
<keyword evidence="1" id="KW-0479">Metal-binding</keyword>
<dbReference type="SUPFAM" id="SSF52768">
    <property type="entry name" value="Arginase/deacetylase"/>
    <property type="match status" value="1"/>
</dbReference>
<dbReference type="InterPro" id="IPR006035">
    <property type="entry name" value="Ureohydrolase"/>
</dbReference>
<evidence type="ECO:0000313" key="5">
    <source>
        <dbReference type="EMBL" id="MBE1563524.1"/>
    </source>
</evidence>
<accession>A0ABR9KNC4</accession>
<dbReference type="PROSITE" id="PS51409">
    <property type="entry name" value="ARGINASE_2"/>
    <property type="match status" value="1"/>
</dbReference>
<proteinExistence type="inferred from homology"/>
<dbReference type="Pfam" id="PF00491">
    <property type="entry name" value="Arginase"/>
    <property type="match status" value="1"/>
</dbReference>